<dbReference type="InterPro" id="IPR052174">
    <property type="entry name" value="Flavoredoxin"/>
</dbReference>
<dbReference type="Pfam" id="PF01613">
    <property type="entry name" value="Flavin_Reduct"/>
    <property type="match status" value="1"/>
</dbReference>
<organism evidence="3">
    <name type="scientific">Baileyella intestinalis</name>
    <dbReference type="NCBI Taxonomy" id="2606709"/>
    <lineage>
        <taxon>Bacteria</taxon>
        <taxon>Bacillati</taxon>
        <taxon>Bacillota</taxon>
        <taxon>Clostridia</taxon>
        <taxon>Peptostreptococcales</taxon>
        <taxon>Anaerovoracaceae</taxon>
        <taxon>Baileyella</taxon>
    </lineage>
</organism>
<evidence type="ECO:0000259" key="2">
    <source>
        <dbReference type="Pfam" id="PF01613"/>
    </source>
</evidence>
<evidence type="ECO:0000313" key="3">
    <source>
        <dbReference type="EMBL" id="MST68058.1"/>
    </source>
</evidence>
<comment type="caution">
    <text evidence="3">The sequence shown here is derived from an EMBL/GenBank/DDBJ whole genome shotgun (WGS) entry which is preliminary data.</text>
</comment>
<comment type="similarity">
    <text evidence="1">Belongs to the flavoredoxin family.</text>
</comment>
<dbReference type="AlphaFoldDB" id="A0A6A8M661"/>
<dbReference type="EMBL" id="VUNB01000001">
    <property type="protein sequence ID" value="MST68058.1"/>
    <property type="molecule type" value="Genomic_DNA"/>
</dbReference>
<dbReference type="InterPro" id="IPR012349">
    <property type="entry name" value="Split_barrel_FMN-bd"/>
</dbReference>
<dbReference type="SUPFAM" id="SSF50475">
    <property type="entry name" value="FMN-binding split barrel"/>
    <property type="match status" value="1"/>
</dbReference>
<reference evidence="3" key="1">
    <citation type="submission" date="2019-09" db="EMBL/GenBank/DDBJ databases">
        <title>In-depth cultivation of the pig gut microbiome towards novel bacterial diversity and tailored functional studies.</title>
        <authorList>
            <person name="Wylensek D."/>
            <person name="Hitch T.C.A."/>
            <person name="Clavel T."/>
        </authorList>
    </citation>
    <scope>NUCLEOTIDE SEQUENCE</scope>
    <source>
        <strain evidence="3">RF-744-FAT-WT-3</strain>
    </source>
</reference>
<sequence length="178" mass="20445">MENEKNDNYDVFNMFKDRWALVAAGDMENHNACTVGWGSMGTLWSRPGHDGRSVIVYLHPSRYTRQLVQNSDYFTVSFFPDEYKKALGYMGSHSGRNEDKVAGAGLTPVEMGESIGFKEAQLTFVCRKLYQHMLSKDDLAPEIQEYYKNNQKAFPLDENGDWQPHWVFVGEVTDTVRK</sequence>
<evidence type="ECO:0000256" key="1">
    <source>
        <dbReference type="ARBA" id="ARBA00038054"/>
    </source>
</evidence>
<accession>A0A6A8M661</accession>
<dbReference type="PANTHER" id="PTHR43567">
    <property type="entry name" value="FLAVOREDOXIN-RELATED-RELATED"/>
    <property type="match status" value="1"/>
</dbReference>
<gene>
    <name evidence="3" type="ORF">FYJ66_00315</name>
</gene>
<dbReference type="GO" id="GO:0010181">
    <property type="term" value="F:FMN binding"/>
    <property type="evidence" value="ECO:0007669"/>
    <property type="project" value="InterPro"/>
</dbReference>
<dbReference type="InterPro" id="IPR002563">
    <property type="entry name" value="Flavin_Rdtase-like_dom"/>
</dbReference>
<protein>
    <submittedName>
        <fullName evidence="3">Flavin reductase</fullName>
    </submittedName>
</protein>
<name>A0A6A8M661_9FIRM</name>
<proteinExistence type="inferred from homology"/>
<dbReference type="Gene3D" id="2.30.110.10">
    <property type="entry name" value="Electron Transport, Fmn-binding Protein, Chain A"/>
    <property type="match status" value="1"/>
</dbReference>
<feature type="domain" description="Flavin reductase like" evidence="2">
    <location>
        <begin position="20"/>
        <end position="175"/>
    </location>
</feature>
<dbReference type="PANTHER" id="PTHR43567:SF5">
    <property type="entry name" value="HYPOTHETICAL CYTOSOLIC PROTEIN"/>
    <property type="match status" value="1"/>
</dbReference>
<dbReference type="RefSeq" id="WP_154571539.1">
    <property type="nucleotide sequence ID" value="NZ_VUNB01000001.1"/>
</dbReference>
<dbReference type="GO" id="GO:0016646">
    <property type="term" value="F:oxidoreductase activity, acting on the CH-NH group of donors, NAD or NADP as acceptor"/>
    <property type="evidence" value="ECO:0007669"/>
    <property type="project" value="UniProtKB-ARBA"/>
</dbReference>